<sequence length="157" mass="17950">MVQKVVWKNNPTCWSWLERKWLVMDRCKCELRQIFINVSKFSGMETSCDGRQDGTQCYGALGGTVDIQLMDNTAEIPRYDLSKNSSKILTVRNNTFSSNKHRYLFPSNGTFRINNLSRSDSGNYTLQTFDSDGRSSGERTLQLFIQGKCFPVGKLSH</sequence>
<accession>A0A668RSJ8</accession>
<keyword evidence="2" id="KW-1185">Reference proteome</keyword>
<dbReference type="Ensembl" id="ENSOABT00000007871.2">
    <property type="protein sequence ID" value="ENSOABP00000007597.1"/>
    <property type="gene ID" value="ENSOABG00000004160.2"/>
</dbReference>
<dbReference type="InterPro" id="IPR036179">
    <property type="entry name" value="Ig-like_dom_sf"/>
</dbReference>
<dbReference type="OMA" id="MILICKK"/>
<proteinExistence type="predicted"/>
<protein>
    <recommendedName>
        <fullName evidence="3">Immunoglobulin subtype domain-containing protein</fullName>
    </recommendedName>
</protein>
<reference evidence="1" key="1">
    <citation type="submission" date="2025-08" db="UniProtKB">
        <authorList>
            <consortium name="Ensembl"/>
        </authorList>
    </citation>
    <scope>IDENTIFICATION</scope>
</reference>
<name>A0A668RSJ8_OREAU</name>
<dbReference type="InterPro" id="IPR015632">
    <property type="entry name" value="CD2"/>
</dbReference>
<dbReference type="Gene3D" id="2.60.40.10">
    <property type="entry name" value="Immunoglobulins"/>
    <property type="match status" value="1"/>
</dbReference>
<dbReference type="PRINTS" id="PR01870">
    <property type="entry name" value="CD2ANTIGEN"/>
</dbReference>
<dbReference type="SUPFAM" id="SSF48726">
    <property type="entry name" value="Immunoglobulin"/>
    <property type="match status" value="1"/>
</dbReference>
<evidence type="ECO:0000313" key="2">
    <source>
        <dbReference type="Proteomes" id="UP000472276"/>
    </source>
</evidence>
<dbReference type="InterPro" id="IPR013783">
    <property type="entry name" value="Ig-like_fold"/>
</dbReference>
<dbReference type="AlphaFoldDB" id="A0A668RSJ8"/>
<dbReference type="Proteomes" id="UP000472276">
    <property type="component" value="Unassembled WGS sequence"/>
</dbReference>
<organism evidence="1 2">
    <name type="scientific">Oreochromis aureus</name>
    <name type="common">Israeli tilapia</name>
    <name type="synonym">Chromis aureus</name>
    <dbReference type="NCBI Taxonomy" id="47969"/>
    <lineage>
        <taxon>Eukaryota</taxon>
        <taxon>Metazoa</taxon>
        <taxon>Chordata</taxon>
        <taxon>Craniata</taxon>
        <taxon>Vertebrata</taxon>
        <taxon>Euteleostomi</taxon>
        <taxon>Actinopterygii</taxon>
        <taxon>Neopterygii</taxon>
        <taxon>Teleostei</taxon>
        <taxon>Neoteleostei</taxon>
        <taxon>Acanthomorphata</taxon>
        <taxon>Ovalentaria</taxon>
        <taxon>Cichlomorphae</taxon>
        <taxon>Cichliformes</taxon>
        <taxon>Cichlidae</taxon>
        <taxon>African cichlids</taxon>
        <taxon>Pseudocrenilabrinae</taxon>
        <taxon>Oreochromini</taxon>
        <taxon>Oreochromis</taxon>
    </lineage>
</organism>
<evidence type="ECO:0008006" key="3">
    <source>
        <dbReference type="Google" id="ProtNLM"/>
    </source>
</evidence>
<evidence type="ECO:0000313" key="1">
    <source>
        <dbReference type="Ensembl" id="ENSOABP00000007597.1"/>
    </source>
</evidence>
<reference evidence="1" key="2">
    <citation type="submission" date="2025-09" db="UniProtKB">
        <authorList>
            <consortium name="Ensembl"/>
        </authorList>
    </citation>
    <scope>IDENTIFICATION</scope>
</reference>